<accession>A0A074ZUE3</accession>
<gene>
    <name evidence="1" type="ORF">T265_02872</name>
</gene>
<dbReference type="OrthoDB" id="6412411at2759"/>
<keyword evidence="2" id="KW-1185">Reference proteome</keyword>
<reference evidence="1 2" key="1">
    <citation type="submission" date="2013-11" db="EMBL/GenBank/DDBJ databases">
        <title>Opisthorchis viverrini - life in the bile duct.</title>
        <authorList>
            <person name="Young N.D."/>
            <person name="Nagarajan N."/>
            <person name="Lin S.J."/>
            <person name="Korhonen P.K."/>
            <person name="Jex A.R."/>
            <person name="Hall R.S."/>
            <person name="Safavi-Hemami H."/>
            <person name="Kaewkong W."/>
            <person name="Bertrand D."/>
            <person name="Gao S."/>
            <person name="Seet Q."/>
            <person name="Wongkham S."/>
            <person name="Teh B.T."/>
            <person name="Wongkham C."/>
            <person name="Intapan P.M."/>
            <person name="Maleewong W."/>
            <person name="Yang X."/>
            <person name="Hu M."/>
            <person name="Wang Z."/>
            <person name="Hofmann A."/>
            <person name="Sternberg P.W."/>
            <person name="Tan P."/>
            <person name="Wang J."/>
            <person name="Gasser R.B."/>
        </authorList>
    </citation>
    <scope>NUCLEOTIDE SEQUENCE [LARGE SCALE GENOMIC DNA]</scope>
</reference>
<organism evidence="1 2">
    <name type="scientific">Opisthorchis viverrini</name>
    <name type="common">Southeast Asian liver fluke</name>
    <dbReference type="NCBI Taxonomy" id="6198"/>
    <lineage>
        <taxon>Eukaryota</taxon>
        <taxon>Metazoa</taxon>
        <taxon>Spiralia</taxon>
        <taxon>Lophotrochozoa</taxon>
        <taxon>Platyhelminthes</taxon>
        <taxon>Trematoda</taxon>
        <taxon>Digenea</taxon>
        <taxon>Opisthorchiida</taxon>
        <taxon>Opisthorchiata</taxon>
        <taxon>Opisthorchiidae</taxon>
        <taxon>Opisthorchis</taxon>
    </lineage>
</organism>
<dbReference type="CTD" id="20317060"/>
<dbReference type="KEGG" id="ovi:T265_02872"/>
<name>A0A074ZUE3_OPIVI</name>
<proteinExistence type="predicted"/>
<dbReference type="Proteomes" id="UP000054324">
    <property type="component" value="Unassembled WGS sequence"/>
</dbReference>
<dbReference type="STRING" id="6198.A0A074ZUE3"/>
<dbReference type="EMBL" id="KL596656">
    <property type="protein sequence ID" value="KER30721.1"/>
    <property type="molecule type" value="Genomic_DNA"/>
</dbReference>
<dbReference type="RefSeq" id="XP_009165489.1">
    <property type="nucleotide sequence ID" value="XM_009167225.1"/>
</dbReference>
<evidence type="ECO:0000313" key="2">
    <source>
        <dbReference type="Proteomes" id="UP000054324"/>
    </source>
</evidence>
<dbReference type="GeneID" id="20317060"/>
<sequence>MATRPLLTGKNFLREVRAWRLLQTPTVVRGPGLHVEIDGWKISRRKNHAGTLDGTYSVIPQAKLPGKLEHVAISFQCELTADDGAIRKDAMRCSGSISANQNGDDAASRVVTAQRNNQRISTNQNVDDSVCRVIAIQPPFGDENLFVISCPSGFTGPSEGTLSFLAVVPGMGHSFFIYLSIWQKLTYLLGVRIQ</sequence>
<protein>
    <submittedName>
        <fullName evidence="1">Uncharacterized protein</fullName>
    </submittedName>
</protein>
<dbReference type="AlphaFoldDB" id="A0A074ZUE3"/>
<evidence type="ECO:0000313" key="1">
    <source>
        <dbReference type="EMBL" id="KER30721.1"/>
    </source>
</evidence>